<evidence type="ECO:0000313" key="1">
    <source>
        <dbReference type="EMBL" id="SFF95658.1"/>
    </source>
</evidence>
<dbReference type="EMBL" id="FONG01000048">
    <property type="protein sequence ID" value="SFF95658.1"/>
    <property type="molecule type" value="Genomic_DNA"/>
</dbReference>
<dbReference type="Proteomes" id="UP000199323">
    <property type="component" value="Unassembled WGS sequence"/>
</dbReference>
<evidence type="ECO:0000313" key="2">
    <source>
        <dbReference type="Proteomes" id="UP000199323"/>
    </source>
</evidence>
<organism evidence="1 2">
    <name type="scientific">Actinacidiphila alni</name>
    <dbReference type="NCBI Taxonomy" id="380248"/>
    <lineage>
        <taxon>Bacteria</taxon>
        <taxon>Bacillati</taxon>
        <taxon>Actinomycetota</taxon>
        <taxon>Actinomycetes</taxon>
        <taxon>Kitasatosporales</taxon>
        <taxon>Streptomycetaceae</taxon>
        <taxon>Actinacidiphila</taxon>
    </lineage>
</organism>
<feature type="non-terminal residue" evidence="1">
    <location>
        <position position="1"/>
    </location>
</feature>
<proteinExistence type="predicted"/>
<sequence length="27" mass="2887">LRIPIAERAKPRKISIGAGSGRKEIIG</sequence>
<reference evidence="1 2" key="1">
    <citation type="submission" date="2016-10" db="EMBL/GenBank/DDBJ databases">
        <authorList>
            <person name="de Groot N.N."/>
        </authorList>
    </citation>
    <scope>NUCLEOTIDE SEQUENCE [LARGE SCALE GENOMIC DNA]</scope>
    <source>
        <strain evidence="1 2">CGMCC 4.3510</strain>
    </source>
</reference>
<dbReference type="AlphaFoldDB" id="A0A1I2MX17"/>
<name>A0A1I2MX17_9ACTN</name>
<keyword evidence="2" id="KW-1185">Reference proteome</keyword>
<gene>
    <name evidence="1" type="ORF">SAMN05216251_1481</name>
</gene>
<accession>A0A1I2MX17</accession>
<protein>
    <submittedName>
        <fullName evidence="1">HSP20 family protein</fullName>
    </submittedName>
</protein>